<dbReference type="InterPro" id="IPR016208">
    <property type="entry name" value="Ald_Oxase/xanthine_DH-like"/>
</dbReference>
<dbReference type="PANTHER" id="PTHR11908:SF157">
    <property type="entry name" value="XANTHINE DEHYDROGENASE SUBUNIT D-RELATED"/>
    <property type="match status" value="1"/>
</dbReference>
<dbReference type="Pfam" id="PF02738">
    <property type="entry name" value="MoCoBD_1"/>
    <property type="match status" value="1"/>
</dbReference>
<dbReference type="InterPro" id="IPR036856">
    <property type="entry name" value="Ald_Oxase/Xan_DH_a/b_sf"/>
</dbReference>
<proteinExistence type="predicted"/>
<dbReference type="SUPFAM" id="SSF54665">
    <property type="entry name" value="CO dehydrogenase molybdoprotein N-domain-like"/>
    <property type="match status" value="1"/>
</dbReference>
<gene>
    <name evidence="2" type="ORF">SAMN02745751_00003</name>
</gene>
<dbReference type="PANTHER" id="PTHR11908">
    <property type="entry name" value="XANTHINE DEHYDROGENASE"/>
    <property type="match status" value="1"/>
</dbReference>
<dbReference type="Pfam" id="PF01315">
    <property type="entry name" value="Ald_Xan_dh_C"/>
    <property type="match status" value="1"/>
</dbReference>
<dbReference type="InterPro" id="IPR000674">
    <property type="entry name" value="Ald_Oxase/Xan_DH_a/b"/>
</dbReference>
<reference evidence="2 3" key="1">
    <citation type="submission" date="2016-11" db="EMBL/GenBank/DDBJ databases">
        <authorList>
            <person name="Jaros S."/>
            <person name="Januszkiewicz K."/>
            <person name="Wedrychowicz H."/>
        </authorList>
    </citation>
    <scope>NUCLEOTIDE SEQUENCE [LARGE SCALE GENOMIC DNA]</scope>
    <source>
        <strain evidence="2 3">DSM 17477</strain>
    </source>
</reference>
<sequence length="446" mass="49007">MSVEKKESTEMKNNVAEHLDEKFNVVGKSVRRKDALDKVLGKTKYVGDLNLPGMLYGGVKRSELASAKVVSINTDKAKTLPGVAAVLTYEDIPGKNLIGIINKDEPILVEDKVRRYGDALAVVAAESEEILEKALGLIEVELEEIEGVFTIEDALREDSPKVHGETNILSQKTMKRGDVEEAFKKCDVIVENSYYTPSINHVFIETEATIAKFEEGILTFWSSTQNPHYDRGEVAVMLGLPLNRVRSIQGNTGGGFGGKLDISTQCHAALLAYYTEKPVKMIRKRQESMQVSSKRHPHYMTFKTGATKDGKILAMEAELKQDTGAYGSYGLAVITRAMVHAQGPYEVPNIKITSTMVYTNNPMCGAMRGFGVPQVAVAHETQIDMLAEQLGIDPIDMRFKNCFKVGARTGTGQLLTNSVGIRDTIIAAREKAREEIDTIDAEEAAS</sequence>
<dbReference type="Proteomes" id="UP000184052">
    <property type="component" value="Unassembled WGS sequence"/>
</dbReference>
<dbReference type="STRING" id="1121476.SAMN02745751_00003"/>
<accession>A0A1M6A6F7</accession>
<evidence type="ECO:0000313" key="2">
    <source>
        <dbReference type="EMBL" id="SHI32061.1"/>
    </source>
</evidence>
<dbReference type="GO" id="GO:0005506">
    <property type="term" value="F:iron ion binding"/>
    <property type="evidence" value="ECO:0007669"/>
    <property type="project" value="InterPro"/>
</dbReference>
<dbReference type="EMBL" id="FQZL01000004">
    <property type="protein sequence ID" value="SHI32061.1"/>
    <property type="molecule type" value="Genomic_DNA"/>
</dbReference>
<dbReference type="GO" id="GO:0016491">
    <property type="term" value="F:oxidoreductase activity"/>
    <property type="evidence" value="ECO:0007669"/>
    <property type="project" value="InterPro"/>
</dbReference>
<dbReference type="SMART" id="SM01008">
    <property type="entry name" value="Ald_Xan_dh_C"/>
    <property type="match status" value="1"/>
</dbReference>
<dbReference type="Gene3D" id="3.30.365.10">
    <property type="entry name" value="Aldehyde oxidase/xanthine dehydrogenase, molybdopterin binding domain"/>
    <property type="match status" value="3"/>
</dbReference>
<organism evidence="2 3">
    <name type="scientific">Dethiosulfatibacter aminovorans DSM 17477</name>
    <dbReference type="NCBI Taxonomy" id="1121476"/>
    <lineage>
        <taxon>Bacteria</taxon>
        <taxon>Bacillati</taxon>
        <taxon>Bacillota</taxon>
        <taxon>Tissierellia</taxon>
        <taxon>Dethiosulfatibacter</taxon>
    </lineage>
</organism>
<evidence type="ECO:0000259" key="1">
    <source>
        <dbReference type="SMART" id="SM01008"/>
    </source>
</evidence>
<dbReference type="AlphaFoldDB" id="A0A1M6A6F7"/>
<evidence type="ECO:0000313" key="3">
    <source>
        <dbReference type="Proteomes" id="UP000184052"/>
    </source>
</evidence>
<protein>
    <submittedName>
        <fullName evidence="2">Aldehyde oxidase and xanthine dehydrogenase, a/b hammerhead domain</fullName>
    </submittedName>
</protein>
<keyword evidence="3" id="KW-1185">Reference proteome</keyword>
<feature type="domain" description="Aldehyde oxidase/xanthine dehydrogenase a/b hammerhead" evidence="1">
    <location>
        <begin position="40"/>
        <end position="146"/>
    </location>
</feature>
<dbReference type="RefSeq" id="WP_281257981.1">
    <property type="nucleotide sequence ID" value="NZ_FQZL01000004.1"/>
</dbReference>
<dbReference type="InterPro" id="IPR037165">
    <property type="entry name" value="AldOxase/xan_DH_Mopterin-bd_sf"/>
</dbReference>
<dbReference type="SUPFAM" id="SSF56003">
    <property type="entry name" value="Molybdenum cofactor-binding domain"/>
    <property type="match status" value="1"/>
</dbReference>
<dbReference type="Gene3D" id="3.90.1170.50">
    <property type="entry name" value="Aldehyde oxidase/xanthine dehydrogenase, a/b hammerhead"/>
    <property type="match status" value="1"/>
</dbReference>
<dbReference type="InterPro" id="IPR008274">
    <property type="entry name" value="AldOxase/xan_DH_MoCoBD1"/>
</dbReference>
<name>A0A1M6A6F7_9FIRM</name>